<evidence type="ECO:0000256" key="6">
    <source>
        <dbReference type="SAM" id="Phobius"/>
    </source>
</evidence>
<feature type="transmembrane region" description="Helical" evidence="6">
    <location>
        <begin position="7"/>
        <end position="28"/>
    </location>
</feature>
<dbReference type="Pfam" id="PF01943">
    <property type="entry name" value="Polysacc_synt"/>
    <property type="match status" value="1"/>
</dbReference>
<feature type="transmembrane region" description="Helical" evidence="6">
    <location>
        <begin position="474"/>
        <end position="494"/>
    </location>
</feature>
<dbReference type="RefSeq" id="WP_117456251.1">
    <property type="nucleotide sequence ID" value="NZ_CP060636.1"/>
</dbReference>
<keyword evidence="3 6" id="KW-0812">Transmembrane</keyword>
<dbReference type="EMBL" id="CP060636">
    <property type="protein sequence ID" value="QNM11904.1"/>
    <property type="molecule type" value="Genomic_DNA"/>
</dbReference>
<evidence type="ECO:0000256" key="3">
    <source>
        <dbReference type="ARBA" id="ARBA00022692"/>
    </source>
</evidence>
<feature type="transmembrane region" description="Helical" evidence="6">
    <location>
        <begin position="270"/>
        <end position="291"/>
    </location>
</feature>
<feature type="transmembrane region" description="Helical" evidence="6">
    <location>
        <begin position="449"/>
        <end position="468"/>
    </location>
</feature>
<proteinExistence type="predicted"/>
<feature type="transmembrane region" description="Helical" evidence="6">
    <location>
        <begin position="84"/>
        <end position="106"/>
    </location>
</feature>
<sequence>MKKKNNSLINIIAALITFIVQMFISFWLSPFIISKLGEESYGFINLANNFVSYASLIAVAINSMASRYISLEYNSARFEEAKKYYSTVFWANCLLFVIIIICSSIIVQRLDCFINISPNLVAQVKITFMLSFVNMGVSLLGTVYTAAAFTTNKMHLNSLIQIIANVGKSFLLLSLFTFLPAKIYYFSIALLTAGLITLIGNYIVSSRLLVGFKAQKKYFELKKIVILVKSGVWVLISNVSNILLNGFDLLLSNWFISSTIMGRLSLAKQIPYAFSSALGIFSNIFASSLTLNFSKEGYKSLVQEAKSQLKILSFIFTVPYAGIIVFGKPFLSLWLKNANYTSNQLNEIYVLMIIILLDIIVSTYMYSIHSVFIALDKVKTYSILLFCASIISVCSTIFLVKYTSLGVFAIAGTSTVVLGITHSIFIPILASKLLNEKRDVFLRVELKSWTILFVISCVFLSIRAFMTFNDWFSFFLNVILAGSIGYIMSLFLVLDKNERRMIITRIFSD</sequence>
<dbReference type="Proteomes" id="UP000515856">
    <property type="component" value="Chromosome"/>
</dbReference>
<reference evidence="7 8" key="1">
    <citation type="submission" date="2020-08" db="EMBL/GenBank/DDBJ databases">
        <authorList>
            <person name="Liu C."/>
            <person name="Sun Q."/>
        </authorList>
    </citation>
    <scope>NUCLEOTIDE SEQUENCE [LARGE SCALE GENOMIC DNA]</scope>
    <source>
        <strain evidence="7 8">NSJ-61</strain>
    </source>
</reference>
<dbReference type="InterPro" id="IPR050833">
    <property type="entry name" value="Poly_Biosynth_Transport"/>
</dbReference>
<keyword evidence="5 6" id="KW-0472">Membrane</keyword>
<evidence type="ECO:0000256" key="2">
    <source>
        <dbReference type="ARBA" id="ARBA00022475"/>
    </source>
</evidence>
<organism evidence="7 8">
    <name type="scientific">[Eubacterium] hominis</name>
    <dbReference type="NCBI Taxonomy" id="2764325"/>
    <lineage>
        <taxon>Bacteria</taxon>
        <taxon>Bacillati</taxon>
        <taxon>Bacillota</taxon>
        <taxon>Erysipelotrichia</taxon>
        <taxon>Erysipelotrichales</taxon>
        <taxon>Erysipelotrichaceae</taxon>
        <taxon>Amedibacillus</taxon>
    </lineage>
</organism>
<feature type="transmembrane region" description="Helical" evidence="6">
    <location>
        <begin position="406"/>
        <end position="429"/>
    </location>
</feature>
<keyword evidence="2" id="KW-1003">Cell membrane</keyword>
<protein>
    <submittedName>
        <fullName evidence="7">Oligosaccharide flippase family protein</fullName>
    </submittedName>
</protein>
<feature type="transmembrane region" description="Helical" evidence="6">
    <location>
        <begin position="311"/>
        <end position="328"/>
    </location>
</feature>
<keyword evidence="4 6" id="KW-1133">Transmembrane helix</keyword>
<dbReference type="PANTHER" id="PTHR30250:SF26">
    <property type="entry name" value="PSMA PROTEIN"/>
    <property type="match status" value="1"/>
</dbReference>
<dbReference type="AlphaFoldDB" id="A0A7G9GM72"/>
<dbReference type="PANTHER" id="PTHR30250">
    <property type="entry name" value="PST FAMILY PREDICTED COLANIC ACID TRANSPORTER"/>
    <property type="match status" value="1"/>
</dbReference>
<feature type="transmembrane region" description="Helical" evidence="6">
    <location>
        <begin position="126"/>
        <end position="147"/>
    </location>
</feature>
<dbReference type="InterPro" id="IPR002797">
    <property type="entry name" value="Polysacc_synth"/>
</dbReference>
<evidence type="ECO:0000256" key="4">
    <source>
        <dbReference type="ARBA" id="ARBA00022989"/>
    </source>
</evidence>
<accession>A0A7G9GM72</accession>
<comment type="subcellular location">
    <subcellularLocation>
        <location evidence="1">Cell membrane</location>
        <topology evidence="1">Multi-pass membrane protein</topology>
    </subcellularLocation>
</comment>
<evidence type="ECO:0000313" key="8">
    <source>
        <dbReference type="Proteomes" id="UP000515856"/>
    </source>
</evidence>
<gene>
    <name evidence="7" type="ORF">H9Q80_16905</name>
</gene>
<feature type="transmembrane region" description="Helical" evidence="6">
    <location>
        <begin position="224"/>
        <end position="244"/>
    </location>
</feature>
<feature type="transmembrane region" description="Helical" evidence="6">
    <location>
        <begin position="184"/>
        <end position="204"/>
    </location>
</feature>
<feature type="transmembrane region" description="Helical" evidence="6">
    <location>
        <begin position="380"/>
        <end position="400"/>
    </location>
</feature>
<dbReference type="KEGG" id="ehn:H9Q80_16905"/>
<feature type="transmembrane region" description="Helical" evidence="6">
    <location>
        <begin position="40"/>
        <end position="63"/>
    </location>
</feature>
<keyword evidence="8" id="KW-1185">Reference proteome</keyword>
<feature type="transmembrane region" description="Helical" evidence="6">
    <location>
        <begin position="159"/>
        <end position="178"/>
    </location>
</feature>
<feature type="transmembrane region" description="Helical" evidence="6">
    <location>
        <begin position="348"/>
        <end position="368"/>
    </location>
</feature>
<evidence type="ECO:0000256" key="5">
    <source>
        <dbReference type="ARBA" id="ARBA00023136"/>
    </source>
</evidence>
<evidence type="ECO:0000313" key="7">
    <source>
        <dbReference type="EMBL" id="QNM11904.1"/>
    </source>
</evidence>
<dbReference type="GO" id="GO:0005886">
    <property type="term" value="C:plasma membrane"/>
    <property type="evidence" value="ECO:0007669"/>
    <property type="project" value="UniProtKB-SubCell"/>
</dbReference>
<name>A0A7G9GM72_9FIRM</name>
<evidence type="ECO:0000256" key="1">
    <source>
        <dbReference type="ARBA" id="ARBA00004651"/>
    </source>
</evidence>